<keyword evidence="2" id="KW-1185">Reference proteome</keyword>
<gene>
    <name evidence="1" type="ORF">C7377_0683</name>
</gene>
<dbReference type="EMBL" id="QENZ01000003">
    <property type="protein sequence ID" value="PVX52369.1"/>
    <property type="molecule type" value="Genomic_DNA"/>
</dbReference>
<dbReference type="Pfam" id="PF16022">
    <property type="entry name" value="DUF4783"/>
    <property type="match status" value="1"/>
</dbReference>
<comment type="caution">
    <text evidence="1">The sequence shown here is derived from an EMBL/GenBank/DDBJ whole genome shotgun (WGS) entry which is preliminary data.</text>
</comment>
<dbReference type="OrthoDB" id="1524766at2"/>
<organism evidence="1 2">
    <name type="scientific">Balneicella halophila</name>
    <dbReference type="NCBI Taxonomy" id="1537566"/>
    <lineage>
        <taxon>Bacteria</taxon>
        <taxon>Pseudomonadati</taxon>
        <taxon>Bacteroidota</taxon>
        <taxon>Bacteroidia</taxon>
        <taxon>Bacteroidales</taxon>
        <taxon>Balneicellaceae</taxon>
        <taxon>Balneicella</taxon>
    </lineage>
</organism>
<sequence length="130" mass="14134">MRKIIIITTIVLLAVVVPAKGNLPAGIATAFKSGNADKVATYFEATVEMAIDGKRTMYSKAQATQVLSDFFKANKPSNLVEKHNGGSGNSQFSVFTFSSNSSKFRATIFYKGKDNDLRISKVNIEKDTGF</sequence>
<dbReference type="Gene3D" id="3.10.450.50">
    <property type="match status" value="1"/>
</dbReference>
<dbReference type="AlphaFoldDB" id="A0A7L4URT9"/>
<evidence type="ECO:0000313" key="2">
    <source>
        <dbReference type="Proteomes" id="UP000251835"/>
    </source>
</evidence>
<dbReference type="InterPro" id="IPR031977">
    <property type="entry name" value="DUF4783"/>
</dbReference>
<reference evidence="1 2" key="1">
    <citation type="submission" date="2018-05" db="EMBL/GenBank/DDBJ databases">
        <title>Genomic Encyclopedia of Type Strains, Phase IV (KMG-IV): sequencing the most valuable type-strain genomes for metagenomic binning, comparative biology and taxonomic classification.</title>
        <authorList>
            <person name="Goeker M."/>
        </authorList>
    </citation>
    <scope>NUCLEOTIDE SEQUENCE [LARGE SCALE GENOMIC DNA]</scope>
    <source>
        <strain evidence="1 2">DSM 28579</strain>
    </source>
</reference>
<evidence type="ECO:0000313" key="1">
    <source>
        <dbReference type="EMBL" id="PVX52369.1"/>
    </source>
</evidence>
<name>A0A7L4URT9_BALHA</name>
<dbReference type="Proteomes" id="UP000251835">
    <property type="component" value="Unassembled WGS sequence"/>
</dbReference>
<proteinExistence type="predicted"/>
<protein>
    <submittedName>
        <fullName evidence="1">Uncharacterized protein DUF4783</fullName>
    </submittedName>
</protein>
<dbReference type="RefSeq" id="WP_116495906.1">
    <property type="nucleotide sequence ID" value="NZ_QENZ01000003.1"/>
</dbReference>
<accession>A0A7L4URT9</accession>